<evidence type="ECO:0008006" key="3">
    <source>
        <dbReference type="Google" id="ProtNLM"/>
    </source>
</evidence>
<name>A0ABT7MW17_9MICO</name>
<comment type="caution">
    <text evidence="1">The sequence shown here is derived from an EMBL/GenBank/DDBJ whole genome shotgun (WGS) entry which is preliminary data.</text>
</comment>
<protein>
    <recommendedName>
        <fullName evidence="3">HNH endonuclease</fullName>
    </recommendedName>
</protein>
<proteinExistence type="predicted"/>
<sequence length="152" mass="17640">MHTWDMLVETPVCEADIDDRNHHPGHDSQNQCSYCGIGENRPWYDIHDVTLIRHWTTSSQDVPGGGHWTWYCPEHLDKRNGNWWRSSHLAPERLKPEVRHFCGQRVEFGENCGGVAIEPFDGLWMCERHAAAERVNRRIRDLLGTNDPLDEG</sequence>
<evidence type="ECO:0000313" key="1">
    <source>
        <dbReference type="EMBL" id="MDL9978613.1"/>
    </source>
</evidence>
<evidence type="ECO:0000313" key="2">
    <source>
        <dbReference type="Proteomes" id="UP001235064"/>
    </source>
</evidence>
<reference evidence="1 2" key="1">
    <citation type="submission" date="2023-06" db="EMBL/GenBank/DDBJ databases">
        <title>Microbacterium sp. nov., isolated from a waste landfill.</title>
        <authorList>
            <person name="Wen W."/>
        </authorList>
    </citation>
    <scope>NUCLEOTIDE SEQUENCE [LARGE SCALE GENOMIC DNA]</scope>
    <source>
        <strain evidence="1 2">ASV49</strain>
    </source>
</reference>
<gene>
    <name evidence="1" type="ORF">QSV35_04660</name>
</gene>
<dbReference type="Proteomes" id="UP001235064">
    <property type="component" value="Unassembled WGS sequence"/>
</dbReference>
<dbReference type="EMBL" id="JASXSZ010000001">
    <property type="protein sequence ID" value="MDL9978613.1"/>
    <property type="molecule type" value="Genomic_DNA"/>
</dbReference>
<dbReference type="RefSeq" id="WP_286287180.1">
    <property type="nucleotide sequence ID" value="NZ_JASXSZ010000001.1"/>
</dbReference>
<organism evidence="1 2">
    <name type="scientific">Microbacterium candidum</name>
    <dbReference type="NCBI Taxonomy" id="3041922"/>
    <lineage>
        <taxon>Bacteria</taxon>
        <taxon>Bacillati</taxon>
        <taxon>Actinomycetota</taxon>
        <taxon>Actinomycetes</taxon>
        <taxon>Micrococcales</taxon>
        <taxon>Microbacteriaceae</taxon>
        <taxon>Microbacterium</taxon>
    </lineage>
</organism>
<accession>A0ABT7MW17</accession>
<keyword evidence="2" id="KW-1185">Reference proteome</keyword>